<keyword evidence="1" id="KW-0472">Membrane</keyword>
<keyword evidence="3" id="KW-1185">Reference proteome</keyword>
<keyword evidence="1" id="KW-1133">Transmembrane helix</keyword>
<reference evidence="2" key="1">
    <citation type="submission" date="2020-10" db="EMBL/GenBank/DDBJ databases">
        <authorList>
            <person name="Kikuchi T."/>
        </authorList>
    </citation>
    <scope>NUCLEOTIDE SEQUENCE</scope>
    <source>
        <strain evidence="2">NKZ352</strain>
    </source>
</reference>
<dbReference type="EMBL" id="CAJGYM010000015">
    <property type="protein sequence ID" value="CAD6190430.1"/>
    <property type="molecule type" value="Genomic_DNA"/>
</dbReference>
<dbReference type="Proteomes" id="UP000835052">
    <property type="component" value="Unassembled WGS sequence"/>
</dbReference>
<organism evidence="2 3">
    <name type="scientific">Caenorhabditis auriculariae</name>
    <dbReference type="NCBI Taxonomy" id="2777116"/>
    <lineage>
        <taxon>Eukaryota</taxon>
        <taxon>Metazoa</taxon>
        <taxon>Ecdysozoa</taxon>
        <taxon>Nematoda</taxon>
        <taxon>Chromadorea</taxon>
        <taxon>Rhabditida</taxon>
        <taxon>Rhabditina</taxon>
        <taxon>Rhabditomorpha</taxon>
        <taxon>Rhabditoidea</taxon>
        <taxon>Rhabditidae</taxon>
        <taxon>Peloderinae</taxon>
        <taxon>Caenorhabditis</taxon>
    </lineage>
</organism>
<evidence type="ECO:0000313" key="3">
    <source>
        <dbReference type="Proteomes" id="UP000835052"/>
    </source>
</evidence>
<feature type="transmembrane region" description="Helical" evidence="1">
    <location>
        <begin position="61"/>
        <end position="81"/>
    </location>
</feature>
<comment type="caution">
    <text evidence="2">The sequence shown here is derived from an EMBL/GenBank/DDBJ whole genome shotgun (WGS) entry which is preliminary data.</text>
</comment>
<evidence type="ECO:0000256" key="1">
    <source>
        <dbReference type="SAM" id="Phobius"/>
    </source>
</evidence>
<gene>
    <name evidence="2" type="ORF">CAUJ_LOCUS6349</name>
</gene>
<name>A0A8S1HB77_9PELO</name>
<dbReference type="AlphaFoldDB" id="A0A8S1HB77"/>
<sequence length="158" mass="18426">MRTLICWKTEAPLAYIRGITSLCFSQMFQYMKTGGMHMVFASSLLWARTTVNALLPHKILILHVYHVLMNLYGIVFPCLLLKRHPVYWSEVQKFVSWASCGKFEHHREPTTQTPEKRSNDAEAHFNVLNRQWECSVADFFGSQVILEVEEISSNENRF</sequence>
<keyword evidence="1" id="KW-0812">Transmembrane</keyword>
<protein>
    <submittedName>
        <fullName evidence="2">Uncharacterized protein</fullName>
    </submittedName>
</protein>
<evidence type="ECO:0000313" key="2">
    <source>
        <dbReference type="EMBL" id="CAD6190430.1"/>
    </source>
</evidence>
<accession>A0A8S1HB77</accession>
<proteinExistence type="predicted"/>